<dbReference type="PROSITE" id="PS51278">
    <property type="entry name" value="GATASE_TYPE_2"/>
    <property type="match status" value="1"/>
</dbReference>
<dbReference type="EMBL" id="NXLS01000005">
    <property type="protein sequence ID" value="RDU62810.1"/>
    <property type="molecule type" value="Genomic_DNA"/>
</dbReference>
<keyword evidence="6 8" id="KW-0315">Glutamine amidotransferase</keyword>
<reference evidence="11 12" key="1">
    <citation type="submission" date="2018-04" db="EMBL/GenBank/DDBJ databases">
        <title>Novel Campyloabacter and Helicobacter Species and Strains.</title>
        <authorList>
            <person name="Mannion A.J."/>
            <person name="Shen Z."/>
            <person name="Fox J.G."/>
        </authorList>
    </citation>
    <scope>NUCLEOTIDE SEQUENCE [LARGE SCALE GENOMIC DNA]</scope>
    <source>
        <strain evidence="11 12">MIT 99-5101</strain>
    </source>
</reference>
<evidence type="ECO:0000256" key="4">
    <source>
        <dbReference type="ARBA" id="ARBA00022741"/>
    </source>
</evidence>
<dbReference type="GO" id="GO:0006529">
    <property type="term" value="P:asparagine biosynthetic process"/>
    <property type="evidence" value="ECO:0007669"/>
    <property type="project" value="UniProtKB-KW"/>
</dbReference>
<dbReference type="InterPro" id="IPR051786">
    <property type="entry name" value="ASN_synthetase/amidase"/>
</dbReference>
<dbReference type="CDD" id="cd01991">
    <property type="entry name" value="Asn_synthase_B_C"/>
    <property type="match status" value="1"/>
</dbReference>
<dbReference type="InterPro" id="IPR014729">
    <property type="entry name" value="Rossmann-like_a/b/a_fold"/>
</dbReference>
<dbReference type="Gene3D" id="3.60.20.10">
    <property type="entry name" value="Glutamine Phosphoribosylpyrophosphate, subunit 1, domain 1"/>
    <property type="match status" value="1"/>
</dbReference>
<dbReference type="GO" id="GO:0005829">
    <property type="term" value="C:cytosol"/>
    <property type="evidence" value="ECO:0007669"/>
    <property type="project" value="TreeGrafter"/>
</dbReference>
<gene>
    <name evidence="11" type="primary">asnB</name>
    <name evidence="11" type="ORF">CQA43_06145</name>
</gene>
<evidence type="ECO:0000313" key="11">
    <source>
        <dbReference type="EMBL" id="RDU62810.1"/>
    </source>
</evidence>
<dbReference type="InterPro" id="IPR029055">
    <property type="entry name" value="Ntn_hydrolases_N"/>
</dbReference>
<dbReference type="PANTHER" id="PTHR43284">
    <property type="entry name" value="ASPARAGINE SYNTHETASE (GLUTAMINE-HYDROLYZING)"/>
    <property type="match status" value="1"/>
</dbReference>
<evidence type="ECO:0000256" key="7">
    <source>
        <dbReference type="ARBA" id="ARBA00048741"/>
    </source>
</evidence>
<evidence type="ECO:0000256" key="1">
    <source>
        <dbReference type="ARBA" id="ARBA00005187"/>
    </source>
</evidence>
<evidence type="ECO:0000256" key="3">
    <source>
        <dbReference type="ARBA" id="ARBA00012737"/>
    </source>
</evidence>
<dbReference type="GO" id="GO:0005524">
    <property type="term" value="F:ATP binding"/>
    <property type="evidence" value="ECO:0007669"/>
    <property type="project" value="UniProtKB-KW"/>
</dbReference>
<dbReference type="RefSeq" id="WP_115551736.1">
    <property type="nucleotide sequence ID" value="NZ_CAONBV010000088.1"/>
</dbReference>
<dbReference type="InterPro" id="IPR033738">
    <property type="entry name" value="AsnB_N"/>
</dbReference>
<evidence type="ECO:0000256" key="8">
    <source>
        <dbReference type="PIRSR" id="PIRSR001589-1"/>
    </source>
</evidence>
<comment type="similarity">
    <text evidence="2">Belongs to the asparagine synthetase family.</text>
</comment>
<dbReference type="OrthoDB" id="9763290at2"/>
<proteinExistence type="inferred from homology"/>
<comment type="caution">
    <text evidence="11">The sequence shown here is derived from an EMBL/GenBank/DDBJ whole genome shotgun (WGS) entry which is preliminary data.</text>
</comment>
<comment type="catalytic activity">
    <reaction evidence="7">
        <text>L-aspartate + L-glutamine + ATP + H2O = L-asparagine + L-glutamate + AMP + diphosphate + H(+)</text>
        <dbReference type="Rhea" id="RHEA:12228"/>
        <dbReference type="ChEBI" id="CHEBI:15377"/>
        <dbReference type="ChEBI" id="CHEBI:15378"/>
        <dbReference type="ChEBI" id="CHEBI:29985"/>
        <dbReference type="ChEBI" id="CHEBI:29991"/>
        <dbReference type="ChEBI" id="CHEBI:30616"/>
        <dbReference type="ChEBI" id="CHEBI:33019"/>
        <dbReference type="ChEBI" id="CHEBI:58048"/>
        <dbReference type="ChEBI" id="CHEBI:58359"/>
        <dbReference type="ChEBI" id="CHEBI:456215"/>
        <dbReference type="EC" id="6.3.5.4"/>
    </reaction>
</comment>
<evidence type="ECO:0000256" key="2">
    <source>
        <dbReference type="ARBA" id="ARBA00005752"/>
    </source>
</evidence>
<evidence type="ECO:0000256" key="5">
    <source>
        <dbReference type="ARBA" id="ARBA00022840"/>
    </source>
</evidence>
<dbReference type="Proteomes" id="UP000256650">
    <property type="component" value="Unassembled WGS sequence"/>
</dbReference>
<dbReference type="GO" id="GO:0004066">
    <property type="term" value="F:asparagine synthase (glutamine-hydrolyzing) activity"/>
    <property type="evidence" value="ECO:0007669"/>
    <property type="project" value="UniProtKB-EC"/>
</dbReference>
<accession>A0A3D8ICK7</accession>
<dbReference type="InterPro" id="IPR017932">
    <property type="entry name" value="GATase_2_dom"/>
</dbReference>
<keyword evidence="8" id="KW-0061">Asparagine biosynthesis</keyword>
<feature type="binding site" evidence="9">
    <location>
        <position position="95"/>
    </location>
    <ligand>
        <name>L-glutamine</name>
        <dbReference type="ChEBI" id="CHEBI:58359"/>
    </ligand>
</feature>
<feature type="active site" description="For GATase activity" evidence="8">
    <location>
        <position position="2"/>
    </location>
</feature>
<keyword evidence="5 9" id="KW-0067">ATP-binding</keyword>
<dbReference type="Gene3D" id="3.40.50.620">
    <property type="entry name" value="HUPs"/>
    <property type="match status" value="1"/>
</dbReference>
<dbReference type="PIRSF" id="PIRSF001589">
    <property type="entry name" value="Asn_synthetase_glu-h"/>
    <property type="match status" value="1"/>
</dbReference>
<dbReference type="GeneID" id="82535871"/>
<evidence type="ECO:0000256" key="9">
    <source>
        <dbReference type="PIRSR" id="PIRSR001589-2"/>
    </source>
</evidence>
<dbReference type="InterPro" id="IPR001962">
    <property type="entry name" value="Asn_synthase"/>
</dbReference>
<dbReference type="CDD" id="cd00712">
    <property type="entry name" value="AsnB"/>
    <property type="match status" value="1"/>
</dbReference>
<organism evidence="11 12">
    <name type="scientific">Helicobacter ganmani</name>
    <dbReference type="NCBI Taxonomy" id="60246"/>
    <lineage>
        <taxon>Bacteria</taxon>
        <taxon>Pseudomonadati</taxon>
        <taxon>Campylobacterota</taxon>
        <taxon>Epsilonproteobacteria</taxon>
        <taxon>Campylobacterales</taxon>
        <taxon>Helicobacteraceae</taxon>
        <taxon>Helicobacter</taxon>
    </lineage>
</organism>
<dbReference type="Pfam" id="PF00733">
    <property type="entry name" value="Asn_synthase"/>
    <property type="match status" value="1"/>
</dbReference>
<dbReference type="PANTHER" id="PTHR43284:SF1">
    <property type="entry name" value="ASPARAGINE SYNTHETASE"/>
    <property type="match status" value="1"/>
</dbReference>
<keyword evidence="8" id="KW-0028">Amino-acid biosynthesis</keyword>
<dbReference type="SUPFAM" id="SSF52402">
    <property type="entry name" value="Adenine nucleotide alpha hydrolases-like"/>
    <property type="match status" value="1"/>
</dbReference>
<keyword evidence="12" id="KW-1185">Reference proteome</keyword>
<evidence type="ECO:0000256" key="6">
    <source>
        <dbReference type="ARBA" id="ARBA00022962"/>
    </source>
</evidence>
<dbReference type="SUPFAM" id="SSF56235">
    <property type="entry name" value="N-terminal nucleophile aminohydrolases (Ntn hydrolases)"/>
    <property type="match status" value="1"/>
</dbReference>
<name>A0A3D8ICK7_9HELI</name>
<feature type="domain" description="Glutamine amidotransferase type-2" evidence="10">
    <location>
        <begin position="2"/>
        <end position="206"/>
    </location>
</feature>
<protein>
    <recommendedName>
        <fullName evidence="3">asparagine synthase (glutamine-hydrolyzing)</fullName>
        <ecNumber evidence="3">6.3.5.4</ecNumber>
    </recommendedName>
</protein>
<dbReference type="AlphaFoldDB" id="A0A3D8ICK7"/>
<dbReference type="NCBIfam" id="TIGR01536">
    <property type="entry name" value="asn_synth_AEB"/>
    <property type="match status" value="1"/>
</dbReference>
<dbReference type="Pfam" id="PF13537">
    <property type="entry name" value="GATase_7"/>
    <property type="match status" value="1"/>
</dbReference>
<keyword evidence="4 9" id="KW-0547">Nucleotide-binding</keyword>
<sequence length="569" mass="65387">MCSICGGNYALEVVQKASETMLHRGLDAKGSFSDENFSFAHNRLSIIDLQCEANQPFTSPYCPHFLLVFNGEIYNYLELRAELESLGIPFFTTSDTEVLLHSYAVWGEKCLQKFNGDFAFCIYDKRDSSLFLARDRLGNKPLFYSFRGDKFFFASEIKAFLAVESFSFDLDEVAKWLLFSNGDSKKSIYQGILNFPPAHFAHLKLGDSSLRFQKYWDFEPNFEAIKSVPSDEKTLQNALEELESLLFDATKIRLRSDVPLALCVSGGVDSSILAHFIAREKIDCRYFGLNFKDNTQGDESAHIKRLAEDLKIPIHFVSPSLDSIAEELQSLCYTQDEIFRSFSIYSQYLLFKSIAPYCKVVLDGQGADELFGGYYHYVGRYIFSDFSEFENRIQLYGNAAFREYNFGLKCALNTNLKLKLFAEDNAKDIEKMRDFGLPIPTLENLLERFLPDFSQGLWLDTISFNLPNLLRYEDRNAMAFGIENRTPFTDFRVVEFAFRISESFKISKGYSKFILRLLLEKLGSKELAWRRDKIGFSAPEFCLMQTLGYNASSLFDIRLVIFETLKGRL</sequence>
<dbReference type="InterPro" id="IPR006426">
    <property type="entry name" value="Asn_synth_AEB"/>
</dbReference>
<evidence type="ECO:0000259" key="10">
    <source>
        <dbReference type="PROSITE" id="PS51278"/>
    </source>
</evidence>
<comment type="pathway">
    <text evidence="1">Amino-acid biosynthesis; L-asparagine biosynthesis; L-asparagine from L-aspartate (L-Gln route): step 1/1.</text>
</comment>
<dbReference type="EC" id="6.3.5.4" evidence="3"/>
<evidence type="ECO:0000313" key="12">
    <source>
        <dbReference type="Proteomes" id="UP000256650"/>
    </source>
</evidence>